<evidence type="ECO:0000313" key="19">
    <source>
        <dbReference type="Proteomes" id="UP001324634"/>
    </source>
</evidence>
<dbReference type="InterPro" id="IPR011127">
    <property type="entry name" value="Dala_Dala_lig_N"/>
</dbReference>
<evidence type="ECO:0000256" key="10">
    <source>
        <dbReference type="ARBA" id="ARBA00023211"/>
    </source>
</evidence>
<dbReference type="Gene3D" id="3.30.470.20">
    <property type="entry name" value="ATP-grasp fold, B domain"/>
    <property type="match status" value="1"/>
</dbReference>
<feature type="active site" evidence="14">
    <location>
        <position position="308"/>
    </location>
</feature>
<dbReference type="AlphaFoldDB" id="A0AAX4HSY7"/>
<feature type="binding site" evidence="15">
    <location>
        <position position="285"/>
    </location>
    <ligand>
        <name>Mg(2+)</name>
        <dbReference type="ChEBI" id="CHEBI:18420"/>
        <label>1</label>
    </ligand>
</feature>
<dbReference type="GO" id="GO:0046872">
    <property type="term" value="F:metal ion binding"/>
    <property type="evidence" value="ECO:0007669"/>
    <property type="project" value="UniProtKB-KW"/>
</dbReference>
<dbReference type="InterPro" id="IPR005905">
    <property type="entry name" value="D_ala_D_ala"/>
</dbReference>
<evidence type="ECO:0000256" key="5">
    <source>
        <dbReference type="ARBA" id="ARBA00022741"/>
    </source>
</evidence>
<gene>
    <name evidence="13" type="primary">ddl</name>
    <name evidence="18" type="ORF">SOO65_06085</name>
</gene>
<dbReference type="GO" id="GO:0009252">
    <property type="term" value="P:peptidoglycan biosynthetic process"/>
    <property type="evidence" value="ECO:0007669"/>
    <property type="project" value="UniProtKB-UniRule"/>
</dbReference>
<comment type="similarity">
    <text evidence="2 13">Belongs to the D-alanine--D-alanine ligase family.</text>
</comment>
<evidence type="ECO:0000256" key="9">
    <source>
        <dbReference type="ARBA" id="ARBA00022984"/>
    </source>
</evidence>
<keyword evidence="8 13" id="KW-0133">Cell shape</keyword>
<evidence type="ECO:0000259" key="17">
    <source>
        <dbReference type="PROSITE" id="PS50975"/>
    </source>
</evidence>
<dbReference type="PROSITE" id="PS50975">
    <property type="entry name" value="ATP_GRASP"/>
    <property type="match status" value="1"/>
</dbReference>
<dbReference type="InterPro" id="IPR013815">
    <property type="entry name" value="ATP_grasp_subdomain_1"/>
</dbReference>
<feature type="domain" description="ATP-grasp" evidence="17">
    <location>
        <begin position="125"/>
        <end position="330"/>
    </location>
</feature>
<evidence type="ECO:0000256" key="1">
    <source>
        <dbReference type="ARBA" id="ARBA00001936"/>
    </source>
</evidence>
<comment type="pathway">
    <text evidence="13">Cell wall biogenesis; peptidoglycan biosynthesis.</text>
</comment>
<dbReference type="RefSeq" id="WP_321398399.1">
    <property type="nucleotide sequence ID" value="NZ_CP139487.1"/>
</dbReference>
<keyword evidence="19" id="KW-1185">Reference proteome</keyword>
<feature type="binding site" evidence="15">
    <location>
        <position position="299"/>
    </location>
    <ligand>
        <name>Mg(2+)</name>
        <dbReference type="ChEBI" id="CHEBI:18420"/>
        <label>2</label>
    </ligand>
</feature>
<dbReference type="GO" id="GO:0005829">
    <property type="term" value="C:cytosol"/>
    <property type="evidence" value="ECO:0007669"/>
    <property type="project" value="TreeGrafter"/>
</dbReference>
<dbReference type="InterPro" id="IPR000291">
    <property type="entry name" value="D-Ala_lig_Van_CS"/>
</dbReference>
<dbReference type="PROSITE" id="PS00844">
    <property type="entry name" value="DALA_DALA_LIGASE_2"/>
    <property type="match status" value="1"/>
</dbReference>
<keyword evidence="11 13" id="KW-0961">Cell wall biogenesis/degradation</keyword>
<reference evidence="18 19" key="1">
    <citation type="submission" date="2023-11" db="EMBL/GenBank/DDBJ databases">
        <title>Peredibacter starrii A3.12.</title>
        <authorList>
            <person name="Mitchell R.J."/>
        </authorList>
    </citation>
    <scope>NUCLEOTIDE SEQUENCE [LARGE SCALE GENOMIC DNA]</scope>
    <source>
        <strain evidence="18 19">A3.12</strain>
    </source>
</reference>
<dbReference type="SUPFAM" id="SSF56059">
    <property type="entry name" value="Glutathione synthetase ATP-binding domain-like"/>
    <property type="match status" value="1"/>
</dbReference>
<comment type="cofactor">
    <cofactor evidence="1">
        <name>Mn(2+)</name>
        <dbReference type="ChEBI" id="CHEBI:29035"/>
    </cofactor>
</comment>
<evidence type="ECO:0000256" key="4">
    <source>
        <dbReference type="ARBA" id="ARBA00022723"/>
    </source>
</evidence>
<dbReference type="GO" id="GO:0071555">
    <property type="term" value="P:cell wall organization"/>
    <property type="evidence" value="ECO:0007669"/>
    <property type="project" value="UniProtKB-KW"/>
</dbReference>
<dbReference type="KEGG" id="psti:SOO65_06085"/>
<sequence>MKKKNVLLLCGGGSSEHEVSLRSVKYYEDCMAQMPNVNTIKIEIDKQGQWVDAKGKRYLLDGKRYLRAFEQDGAPGTLIDVAIPCIHGSPGETGDLQSYFEMIGLAYFGCNSETSKMCFNKITTKMWATALGVANTPYIFVSENNEESAKKVEEFQKTHGDIVIKASNQGSSVGCYMIEAGKDTRKALNDAFALSPFVLIEKRMRPRELEVSAYEYDGKLQISYPGEIVTPSSTFYTYEEKYSSASESKTFIRAENVTPEQVKTITDYATKLYHGLKIRHLSRIDFFLDDGKIYLNEINTFPGSTSISMFPKMLEANGHSFVSYLEQHIASL</sequence>
<protein>
    <recommendedName>
        <fullName evidence="13">D-alanine--D-alanine ligase</fullName>
        <ecNumber evidence="13">6.3.2.4</ecNumber>
    </recommendedName>
    <alternativeName>
        <fullName evidence="13">D-Ala-D-Ala ligase</fullName>
    </alternativeName>
    <alternativeName>
        <fullName evidence="13">D-alanylalanine synthetase</fullName>
    </alternativeName>
</protein>
<comment type="subcellular location">
    <subcellularLocation>
        <location evidence="13">Cytoplasm</location>
    </subcellularLocation>
</comment>
<evidence type="ECO:0000256" key="12">
    <source>
        <dbReference type="ARBA" id="ARBA00047614"/>
    </source>
</evidence>
<keyword evidence="10 15" id="KW-0464">Manganese</keyword>
<proteinExistence type="inferred from homology"/>
<dbReference type="NCBIfam" id="TIGR01205">
    <property type="entry name" value="D_ala_D_alaTIGR"/>
    <property type="match status" value="1"/>
</dbReference>
<keyword evidence="6 16" id="KW-0067">ATP-binding</keyword>
<dbReference type="HAMAP" id="MF_00047">
    <property type="entry name" value="Dala_Dala_lig"/>
    <property type="match status" value="1"/>
</dbReference>
<dbReference type="SUPFAM" id="SSF52440">
    <property type="entry name" value="PreATP-grasp domain"/>
    <property type="match status" value="1"/>
</dbReference>
<evidence type="ECO:0000256" key="15">
    <source>
        <dbReference type="PIRSR" id="PIRSR039102-3"/>
    </source>
</evidence>
<evidence type="ECO:0000313" key="18">
    <source>
        <dbReference type="EMBL" id="WPU66311.1"/>
    </source>
</evidence>
<keyword evidence="5 16" id="KW-0547">Nucleotide-binding</keyword>
<dbReference type="GO" id="GO:0005524">
    <property type="term" value="F:ATP binding"/>
    <property type="evidence" value="ECO:0007669"/>
    <property type="project" value="UniProtKB-UniRule"/>
</dbReference>
<dbReference type="PANTHER" id="PTHR23132:SF25">
    <property type="entry name" value="D-ALANINE--D-ALANINE LIGASE A"/>
    <property type="match status" value="1"/>
</dbReference>
<keyword evidence="3 13" id="KW-0436">Ligase</keyword>
<evidence type="ECO:0000256" key="2">
    <source>
        <dbReference type="ARBA" id="ARBA00010871"/>
    </source>
</evidence>
<dbReference type="PROSITE" id="PS00843">
    <property type="entry name" value="DALA_DALA_LIGASE_1"/>
    <property type="match status" value="1"/>
</dbReference>
<dbReference type="Proteomes" id="UP001324634">
    <property type="component" value="Chromosome"/>
</dbReference>
<feature type="binding site" evidence="15">
    <location>
        <position position="297"/>
    </location>
    <ligand>
        <name>Mg(2+)</name>
        <dbReference type="ChEBI" id="CHEBI:18420"/>
        <label>2</label>
    </ligand>
</feature>
<feature type="binding site" evidence="15">
    <location>
        <position position="297"/>
    </location>
    <ligand>
        <name>Mg(2+)</name>
        <dbReference type="ChEBI" id="CHEBI:18420"/>
        <label>1</label>
    </ligand>
</feature>
<evidence type="ECO:0000256" key="16">
    <source>
        <dbReference type="PROSITE-ProRule" id="PRU00409"/>
    </source>
</evidence>
<dbReference type="Gene3D" id="3.40.50.20">
    <property type="match status" value="1"/>
</dbReference>
<accession>A0AAX4HSY7</accession>
<dbReference type="NCBIfam" id="NF002527">
    <property type="entry name" value="PRK01966.1-3"/>
    <property type="match status" value="1"/>
</dbReference>
<evidence type="ECO:0000256" key="6">
    <source>
        <dbReference type="ARBA" id="ARBA00022840"/>
    </source>
</evidence>
<dbReference type="GO" id="GO:0008360">
    <property type="term" value="P:regulation of cell shape"/>
    <property type="evidence" value="ECO:0007669"/>
    <property type="project" value="UniProtKB-KW"/>
</dbReference>
<evidence type="ECO:0000256" key="11">
    <source>
        <dbReference type="ARBA" id="ARBA00023316"/>
    </source>
</evidence>
<feature type="active site" evidence="14">
    <location>
        <position position="16"/>
    </location>
</feature>
<keyword evidence="4 15" id="KW-0479">Metal-binding</keyword>
<feature type="active site" evidence="14">
    <location>
        <position position="171"/>
    </location>
</feature>
<evidence type="ECO:0000256" key="7">
    <source>
        <dbReference type="ARBA" id="ARBA00022842"/>
    </source>
</evidence>
<evidence type="ECO:0000256" key="13">
    <source>
        <dbReference type="HAMAP-Rule" id="MF_00047"/>
    </source>
</evidence>
<dbReference type="PANTHER" id="PTHR23132">
    <property type="entry name" value="D-ALANINE--D-ALANINE LIGASE"/>
    <property type="match status" value="1"/>
</dbReference>
<comment type="function">
    <text evidence="13">Cell wall formation.</text>
</comment>
<evidence type="ECO:0000256" key="3">
    <source>
        <dbReference type="ARBA" id="ARBA00022598"/>
    </source>
</evidence>
<dbReference type="Pfam" id="PF01820">
    <property type="entry name" value="Dala_Dala_lig_N"/>
    <property type="match status" value="1"/>
</dbReference>
<keyword evidence="7 15" id="KW-0460">Magnesium</keyword>
<comment type="catalytic activity">
    <reaction evidence="12 13">
        <text>2 D-alanine + ATP = D-alanyl-D-alanine + ADP + phosphate + H(+)</text>
        <dbReference type="Rhea" id="RHEA:11224"/>
        <dbReference type="ChEBI" id="CHEBI:15378"/>
        <dbReference type="ChEBI" id="CHEBI:30616"/>
        <dbReference type="ChEBI" id="CHEBI:43474"/>
        <dbReference type="ChEBI" id="CHEBI:57416"/>
        <dbReference type="ChEBI" id="CHEBI:57822"/>
        <dbReference type="ChEBI" id="CHEBI:456216"/>
        <dbReference type="EC" id="6.3.2.4"/>
    </reaction>
</comment>
<keyword evidence="13" id="KW-0963">Cytoplasm</keyword>
<dbReference type="PIRSF" id="PIRSF039102">
    <property type="entry name" value="Ddl/VanB"/>
    <property type="match status" value="1"/>
</dbReference>
<organism evidence="18 19">
    <name type="scientific">Peredibacter starrii</name>
    <dbReference type="NCBI Taxonomy" id="28202"/>
    <lineage>
        <taxon>Bacteria</taxon>
        <taxon>Pseudomonadati</taxon>
        <taxon>Bdellovibrionota</taxon>
        <taxon>Bacteriovoracia</taxon>
        <taxon>Bacteriovoracales</taxon>
        <taxon>Bacteriovoracaceae</taxon>
        <taxon>Peredibacter</taxon>
    </lineage>
</organism>
<dbReference type="InterPro" id="IPR011095">
    <property type="entry name" value="Dala_Dala_lig_C"/>
</dbReference>
<evidence type="ECO:0000256" key="14">
    <source>
        <dbReference type="PIRSR" id="PIRSR039102-1"/>
    </source>
</evidence>
<dbReference type="EC" id="6.3.2.4" evidence="13"/>
<name>A0AAX4HSY7_9BACT</name>
<dbReference type="EMBL" id="CP139487">
    <property type="protein sequence ID" value="WPU66311.1"/>
    <property type="molecule type" value="Genomic_DNA"/>
</dbReference>
<comment type="cofactor">
    <cofactor evidence="15">
        <name>Mg(2+)</name>
        <dbReference type="ChEBI" id="CHEBI:18420"/>
    </cofactor>
    <cofactor evidence="15">
        <name>Mn(2+)</name>
        <dbReference type="ChEBI" id="CHEBI:29035"/>
    </cofactor>
    <text evidence="15">Binds 2 magnesium or manganese ions per subunit.</text>
</comment>
<dbReference type="Pfam" id="PF07478">
    <property type="entry name" value="Dala_Dala_lig_C"/>
    <property type="match status" value="1"/>
</dbReference>
<dbReference type="GO" id="GO:0008716">
    <property type="term" value="F:D-alanine-D-alanine ligase activity"/>
    <property type="evidence" value="ECO:0007669"/>
    <property type="project" value="UniProtKB-UniRule"/>
</dbReference>
<evidence type="ECO:0000256" key="8">
    <source>
        <dbReference type="ARBA" id="ARBA00022960"/>
    </source>
</evidence>
<dbReference type="InterPro" id="IPR016185">
    <property type="entry name" value="PreATP-grasp_dom_sf"/>
</dbReference>
<dbReference type="Gene3D" id="3.30.1490.20">
    <property type="entry name" value="ATP-grasp fold, A domain"/>
    <property type="match status" value="1"/>
</dbReference>
<dbReference type="InterPro" id="IPR011761">
    <property type="entry name" value="ATP-grasp"/>
</dbReference>
<keyword evidence="9 13" id="KW-0573">Peptidoglycan synthesis</keyword>